<gene>
    <name evidence="1" type="ORF">I79_009351</name>
</gene>
<organism evidence="1 2">
    <name type="scientific">Cricetulus griseus</name>
    <name type="common">Chinese hamster</name>
    <name type="synonym">Cricetulus barabensis griseus</name>
    <dbReference type="NCBI Taxonomy" id="10029"/>
    <lineage>
        <taxon>Eukaryota</taxon>
        <taxon>Metazoa</taxon>
        <taxon>Chordata</taxon>
        <taxon>Craniata</taxon>
        <taxon>Vertebrata</taxon>
        <taxon>Euteleostomi</taxon>
        <taxon>Mammalia</taxon>
        <taxon>Eutheria</taxon>
        <taxon>Euarchontoglires</taxon>
        <taxon>Glires</taxon>
        <taxon>Rodentia</taxon>
        <taxon>Myomorpha</taxon>
        <taxon>Muroidea</taxon>
        <taxon>Cricetidae</taxon>
        <taxon>Cricetinae</taxon>
        <taxon>Cricetulus</taxon>
    </lineage>
</organism>
<dbReference type="EMBL" id="JH000329">
    <property type="protein sequence ID" value="EGW11128.1"/>
    <property type="molecule type" value="Genomic_DNA"/>
</dbReference>
<evidence type="ECO:0000313" key="1">
    <source>
        <dbReference type="EMBL" id="EGW11128.1"/>
    </source>
</evidence>
<name>G3HFJ4_CRIGR</name>
<dbReference type="Proteomes" id="UP000001075">
    <property type="component" value="Unassembled WGS sequence"/>
</dbReference>
<proteinExistence type="predicted"/>
<reference evidence="2" key="1">
    <citation type="journal article" date="2011" name="Nat. Biotechnol.">
        <title>The genomic sequence of the Chinese hamster ovary (CHO)-K1 cell line.</title>
        <authorList>
            <person name="Xu X."/>
            <person name="Nagarajan H."/>
            <person name="Lewis N.E."/>
            <person name="Pan S."/>
            <person name="Cai Z."/>
            <person name="Liu X."/>
            <person name="Chen W."/>
            <person name="Xie M."/>
            <person name="Wang W."/>
            <person name="Hammond S."/>
            <person name="Andersen M.R."/>
            <person name="Neff N."/>
            <person name="Passarelli B."/>
            <person name="Koh W."/>
            <person name="Fan H.C."/>
            <person name="Wang J."/>
            <person name="Gui Y."/>
            <person name="Lee K.H."/>
            <person name="Betenbaugh M.J."/>
            <person name="Quake S.R."/>
            <person name="Famili I."/>
            <person name="Palsson B.O."/>
            <person name="Wang J."/>
        </authorList>
    </citation>
    <scope>NUCLEOTIDE SEQUENCE [LARGE SCALE GENOMIC DNA]</scope>
    <source>
        <strain evidence="2">CHO K1 cell line</strain>
    </source>
</reference>
<accession>G3HFJ4</accession>
<dbReference type="AlphaFoldDB" id="G3HFJ4"/>
<sequence>MRRRVLVRGGVSPGIDTEVSKAHTRPSVSPCLLPVDQNLALSYFSRTMPACLLPCFPPCR</sequence>
<protein>
    <submittedName>
        <fullName evidence="1">Uncharacterized protein</fullName>
    </submittedName>
</protein>
<evidence type="ECO:0000313" key="2">
    <source>
        <dbReference type="Proteomes" id="UP000001075"/>
    </source>
</evidence>
<dbReference type="InParanoid" id="G3HFJ4"/>